<dbReference type="AlphaFoldDB" id="A0A518CMK1"/>
<name>A0A518CMK1_9PLAN</name>
<dbReference type="GO" id="GO:0006508">
    <property type="term" value="P:proteolysis"/>
    <property type="evidence" value="ECO:0007669"/>
    <property type="project" value="InterPro"/>
</dbReference>
<feature type="signal peptide" evidence="3">
    <location>
        <begin position="1"/>
        <end position="27"/>
    </location>
</feature>
<gene>
    <name evidence="5" type="ORF">Pla110_21810</name>
</gene>
<sequence precursor="true">MTSLSASRLTVALLVLCISLSQAVASAQGKAKTTLEQITQIPTADGKQQPIRVFVPELEKKEAVPLLVFLHSWSGNYKQSNMKWVMQAQERNWAVVLPNFQGPNFQPTACGSELAQQEILDALDYMMSTYHIDSSRIYLAGASGGGHMSMLMAAKHSSRFSAVSAWVGITDLNAWHEFHTRGEKPTGYALNIEASCGGKPGDSDEVDAQYVARSPLFHLGNTGDLPLDIAAGIHDGHTGSVPVSHSLNAFNVIASSRNEPTIPEQLIQEIVETEEVSADVSVFDSGSDSNENYPRKIHLRRTAGPARVTIFEGGHEGLAAAAIEWLAQQQRETKSDE</sequence>
<dbReference type="GO" id="GO:0008236">
    <property type="term" value="F:serine-type peptidase activity"/>
    <property type="evidence" value="ECO:0007669"/>
    <property type="project" value="InterPro"/>
</dbReference>
<feature type="chain" id="PRO_5021773922" evidence="3">
    <location>
        <begin position="28"/>
        <end position="337"/>
    </location>
</feature>
<evidence type="ECO:0000256" key="3">
    <source>
        <dbReference type="SAM" id="SignalP"/>
    </source>
</evidence>
<keyword evidence="6" id="KW-1185">Reference proteome</keyword>
<dbReference type="EMBL" id="CP036281">
    <property type="protein sequence ID" value="QDU80451.1"/>
    <property type="molecule type" value="Genomic_DNA"/>
</dbReference>
<dbReference type="InterPro" id="IPR029058">
    <property type="entry name" value="AB_hydrolase_fold"/>
</dbReference>
<dbReference type="OrthoDB" id="9764953at2"/>
<evidence type="ECO:0000256" key="1">
    <source>
        <dbReference type="ARBA" id="ARBA00022729"/>
    </source>
</evidence>
<feature type="domain" description="Peptidase S9 prolyl oligopeptidase catalytic" evidence="4">
    <location>
        <begin position="117"/>
        <end position="252"/>
    </location>
</feature>
<evidence type="ECO:0000313" key="6">
    <source>
        <dbReference type="Proteomes" id="UP000317178"/>
    </source>
</evidence>
<evidence type="ECO:0000313" key="5">
    <source>
        <dbReference type="EMBL" id="QDU80451.1"/>
    </source>
</evidence>
<evidence type="ECO:0000256" key="2">
    <source>
        <dbReference type="ARBA" id="ARBA00022801"/>
    </source>
</evidence>
<dbReference type="SUPFAM" id="SSF53474">
    <property type="entry name" value="alpha/beta-Hydrolases"/>
    <property type="match status" value="1"/>
</dbReference>
<dbReference type="PANTHER" id="PTHR43037:SF5">
    <property type="entry name" value="FERULOYL ESTERASE"/>
    <property type="match status" value="1"/>
</dbReference>
<organism evidence="5 6">
    <name type="scientific">Polystyrenella longa</name>
    <dbReference type="NCBI Taxonomy" id="2528007"/>
    <lineage>
        <taxon>Bacteria</taxon>
        <taxon>Pseudomonadati</taxon>
        <taxon>Planctomycetota</taxon>
        <taxon>Planctomycetia</taxon>
        <taxon>Planctomycetales</taxon>
        <taxon>Planctomycetaceae</taxon>
        <taxon>Polystyrenella</taxon>
    </lineage>
</organism>
<dbReference type="KEGG" id="plon:Pla110_21810"/>
<dbReference type="Gene3D" id="3.40.50.1820">
    <property type="entry name" value="alpha/beta hydrolase"/>
    <property type="match status" value="1"/>
</dbReference>
<keyword evidence="1 3" id="KW-0732">Signal</keyword>
<dbReference type="RefSeq" id="WP_144995728.1">
    <property type="nucleotide sequence ID" value="NZ_CP036281.1"/>
</dbReference>
<dbReference type="InterPro" id="IPR050955">
    <property type="entry name" value="Plant_Biomass_Hydrol_Est"/>
</dbReference>
<evidence type="ECO:0000259" key="4">
    <source>
        <dbReference type="Pfam" id="PF00326"/>
    </source>
</evidence>
<dbReference type="Pfam" id="PF00326">
    <property type="entry name" value="Peptidase_S9"/>
    <property type="match status" value="1"/>
</dbReference>
<protein>
    <submittedName>
        <fullName evidence="5">Prolyl oligopeptidase family protein</fullName>
    </submittedName>
</protein>
<dbReference type="PANTHER" id="PTHR43037">
    <property type="entry name" value="UNNAMED PRODUCT-RELATED"/>
    <property type="match status" value="1"/>
</dbReference>
<dbReference type="Proteomes" id="UP000317178">
    <property type="component" value="Chromosome"/>
</dbReference>
<keyword evidence="2" id="KW-0378">Hydrolase</keyword>
<reference evidence="5 6" key="1">
    <citation type="submission" date="2019-02" db="EMBL/GenBank/DDBJ databases">
        <title>Deep-cultivation of Planctomycetes and their phenomic and genomic characterization uncovers novel biology.</title>
        <authorList>
            <person name="Wiegand S."/>
            <person name="Jogler M."/>
            <person name="Boedeker C."/>
            <person name="Pinto D."/>
            <person name="Vollmers J."/>
            <person name="Rivas-Marin E."/>
            <person name="Kohn T."/>
            <person name="Peeters S.H."/>
            <person name="Heuer A."/>
            <person name="Rast P."/>
            <person name="Oberbeckmann S."/>
            <person name="Bunk B."/>
            <person name="Jeske O."/>
            <person name="Meyerdierks A."/>
            <person name="Storesund J.E."/>
            <person name="Kallscheuer N."/>
            <person name="Luecker S."/>
            <person name="Lage O.M."/>
            <person name="Pohl T."/>
            <person name="Merkel B.J."/>
            <person name="Hornburger P."/>
            <person name="Mueller R.-W."/>
            <person name="Bruemmer F."/>
            <person name="Labrenz M."/>
            <person name="Spormann A.M."/>
            <person name="Op den Camp H."/>
            <person name="Overmann J."/>
            <person name="Amann R."/>
            <person name="Jetten M.S.M."/>
            <person name="Mascher T."/>
            <person name="Medema M.H."/>
            <person name="Devos D.P."/>
            <person name="Kaster A.-K."/>
            <person name="Ovreas L."/>
            <person name="Rohde M."/>
            <person name="Galperin M.Y."/>
            <person name="Jogler C."/>
        </authorList>
    </citation>
    <scope>NUCLEOTIDE SEQUENCE [LARGE SCALE GENOMIC DNA]</scope>
    <source>
        <strain evidence="5 6">Pla110</strain>
    </source>
</reference>
<dbReference type="InterPro" id="IPR001375">
    <property type="entry name" value="Peptidase_S9_cat"/>
</dbReference>
<proteinExistence type="predicted"/>
<accession>A0A518CMK1</accession>